<organism evidence="1 2">
    <name type="scientific">Polaribacter pectinis</name>
    <dbReference type="NCBI Taxonomy" id="2738844"/>
    <lineage>
        <taxon>Bacteria</taxon>
        <taxon>Pseudomonadati</taxon>
        <taxon>Bacteroidota</taxon>
        <taxon>Flavobacteriia</taxon>
        <taxon>Flavobacteriales</taxon>
        <taxon>Flavobacteriaceae</taxon>
    </lineage>
</organism>
<sequence>MNYINVIRKEITDYFDPKSLIKNSEEIHKSPTRNYSIKTVSYIQNKADTNWDVTKVEVFDNKKDERIFEFFSNHGELFFNWFRKESIDYLVCAEDIYGGQTVIDLTNNKMESYSPNEDGFIATEFYLSPNGEKLAIIGCFWACPFIIKIYDFTNPLKLPFQEIKEIDLNNNTIEIEGWLDNERIITNQGKIITI</sequence>
<evidence type="ECO:0000313" key="2">
    <source>
        <dbReference type="Proteomes" id="UP000515808"/>
    </source>
</evidence>
<dbReference type="EMBL" id="CP060695">
    <property type="protein sequence ID" value="QNM84655.1"/>
    <property type="molecule type" value="Genomic_DNA"/>
</dbReference>
<keyword evidence="2" id="KW-1185">Reference proteome</keyword>
<protein>
    <submittedName>
        <fullName evidence="1">Uncharacterized protein</fullName>
    </submittedName>
</protein>
<evidence type="ECO:0000313" key="1">
    <source>
        <dbReference type="EMBL" id="QNM84655.1"/>
    </source>
</evidence>
<accession>A0A7G9L7Q6</accession>
<dbReference type="KEGG" id="ppec:H9W90_10650"/>
<gene>
    <name evidence="1" type="ORF">H9W90_10650</name>
</gene>
<dbReference type="RefSeq" id="WP_187481579.1">
    <property type="nucleotide sequence ID" value="NZ_CP060695.1"/>
</dbReference>
<reference evidence="1 2" key="1">
    <citation type="submission" date="2020-08" db="EMBL/GenBank/DDBJ databases">
        <title>Polaribacter sp. L12M9 isolated from gut of the Korean scallop.</title>
        <authorList>
            <person name="Jeong Y.S."/>
        </authorList>
    </citation>
    <scope>NUCLEOTIDE SEQUENCE [LARGE SCALE GENOMIC DNA]</scope>
    <source>
        <strain evidence="1 2">L12M9</strain>
    </source>
</reference>
<dbReference type="AlphaFoldDB" id="A0A7G9L7Q6"/>
<name>A0A7G9L7Q6_9FLAO</name>
<dbReference type="Proteomes" id="UP000515808">
    <property type="component" value="Chromosome"/>
</dbReference>
<proteinExistence type="predicted"/>